<feature type="chain" id="PRO_5037586792" description="Lipid/polyisoprenoid-binding YceI-like domain-containing protein" evidence="1">
    <location>
        <begin position="20"/>
        <end position="190"/>
    </location>
</feature>
<evidence type="ECO:0000313" key="4">
    <source>
        <dbReference type="Proteomes" id="UP000613743"/>
    </source>
</evidence>
<dbReference type="PIRSF" id="PIRSF029811">
    <property type="entry name" value="UCP029811"/>
    <property type="match status" value="1"/>
</dbReference>
<feature type="signal peptide" evidence="1">
    <location>
        <begin position="1"/>
        <end position="19"/>
    </location>
</feature>
<dbReference type="Proteomes" id="UP000613743">
    <property type="component" value="Unassembled WGS sequence"/>
</dbReference>
<reference evidence="3" key="2">
    <citation type="submission" date="2020-09" db="EMBL/GenBank/DDBJ databases">
        <authorList>
            <person name="Sun Q."/>
            <person name="Ohkuma M."/>
        </authorList>
    </citation>
    <scope>NUCLEOTIDE SEQUENCE</scope>
    <source>
        <strain evidence="3">JCM 30804</strain>
    </source>
</reference>
<dbReference type="PANTHER" id="PTHR34406:SF1">
    <property type="entry name" value="PROTEIN YCEI"/>
    <property type="match status" value="1"/>
</dbReference>
<dbReference type="InterPro" id="IPR027016">
    <property type="entry name" value="UCP029811"/>
</dbReference>
<dbReference type="InterPro" id="IPR007372">
    <property type="entry name" value="Lipid/polyisoprenoid-bd_YceI"/>
</dbReference>
<protein>
    <recommendedName>
        <fullName evidence="2">Lipid/polyisoprenoid-binding YceI-like domain-containing protein</fullName>
    </recommendedName>
</protein>
<dbReference type="Pfam" id="PF04264">
    <property type="entry name" value="YceI"/>
    <property type="match status" value="1"/>
</dbReference>
<feature type="domain" description="Lipid/polyisoprenoid-binding YceI-like" evidence="2">
    <location>
        <begin position="21"/>
        <end position="189"/>
    </location>
</feature>
<dbReference type="SUPFAM" id="SSF101874">
    <property type="entry name" value="YceI-like"/>
    <property type="match status" value="1"/>
</dbReference>
<dbReference type="AlphaFoldDB" id="A0A917NE72"/>
<keyword evidence="1" id="KW-0732">Signal</keyword>
<accession>A0A917NE72</accession>
<dbReference type="EMBL" id="BMPZ01000009">
    <property type="protein sequence ID" value="GGI89165.1"/>
    <property type="molecule type" value="Genomic_DNA"/>
</dbReference>
<dbReference type="PANTHER" id="PTHR34406">
    <property type="entry name" value="PROTEIN YCEI"/>
    <property type="match status" value="1"/>
</dbReference>
<gene>
    <name evidence="3" type="ORF">GCM10009332_28170</name>
</gene>
<keyword evidence="4" id="KW-1185">Reference proteome</keyword>
<proteinExistence type="predicted"/>
<sequence>MKHFILMALLFCFSVGLQAETWNVDNQASQVNFISVKKRDAAEVHRFTQVEGRLSETGFELSIPLKSVQTNIEIRDQRMQSMLFEVAKFPELKLTAQIKSKMVDSMVIGQRQVLSVPAKISLHGFVQSMTIDVVIAKLSDQQVMATSLQPIIVSADGFGLGEGIEKLRQIASLSSISWAVPVTFVLVLNK</sequence>
<comment type="caution">
    <text evidence="3">The sequence shown here is derived from an EMBL/GenBank/DDBJ whole genome shotgun (WGS) entry which is preliminary data.</text>
</comment>
<evidence type="ECO:0000256" key="1">
    <source>
        <dbReference type="SAM" id="SignalP"/>
    </source>
</evidence>
<dbReference type="Gene3D" id="2.40.128.110">
    <property type="entry name" value="Lipid/polyisoprenoid-binding, YceI-like"/>
    <property type="match status" value="1"/>
</dbReference>
<evidence type="ECO:0000259" key="2">
    <source>
        <dbReference type="SMART" id="SM00867"/>
    </source>
</evidence>
<reference evidence="3" key="1">
    <citation type="journal article" date="2014" name="Int. J. Syst. Evol. Microbiol.">
        <title>Complete genome sequence of Corynebacterium casei LMG S-19264T (=DSM 44701T), isolated from a smear-ripened cheese.</title>
        <authorList>
            <consortium name="US DOE Joint Genome Institute (JGI-PGF)"/>
            <person name="Walter F."/>
            <person name="Albersmeier A."/>
            <person name="Kalinowski J."/>
            <person name="Ruckert C."/>
        </authorList>
    </citation>
    <scope>NUCLEOTIDE SEQUENCE</scope>
    <source>
        <strain evidence="3">JCM 30804</strain>
    </source>
</reference>
<organism evidence="3 4">
    <name type="scientific">Shewanella gelidii</name>
    <dbReference type="NCBI Taxonomy" id="1642821"/>
    <lineage>
        <taxon>Bacteria</taxon>
        <taxon>Pseudomonadati</taxon>
        <taxon>Pseudomonadota</taxon>
        <taxon>Gammaproteobacteria</taxon>
        <taxon>Alteromonadales</taxon>
        <taxon>Shewanellaceae</taxon>
        <taxon>Shewanella</taxon>
    </lineage>
</organism>
<name>A0A917NE72_9GAMM</name>
<dbReference type="SMART" id="SM00867">
    <property type="entry name" value="YceI"/>
    <property type="match status" value="1"/>
</dbReference>
<dbReference type="InterPro" id="IPR036761">
    <property type="entry name" value="TTHA0802/YceI-like_sf"/>
</dbReference>
<evidence type="ECO:0000313" key="3">
    <source>
        <dbReference type="EMBL" id="GGI89165.1"/>
    </source>
</evidence>
<dbReference type="RefSeq" id="WP_188922069.1">
    <property type="nucleotide sequence ID" value="NZ_BMPZ01000009.1"/>
</dbReference>